<feature type="compositionally biased region" description="Polar residues" evidence="2">
    <location>
        <begin position="80"/>
        <end position="95"/>
    </location>
</feature>
<dbReference type="Proteomes" id="UP000005222">
    <property type="component" value="Chromosome K"/>
</dbReference>
<feature type="region of interest" description="Disordered" evidence="2">
    <location>
        <begin position="288"/>
        <end position="307"/>
    </location>
</feature>
<feature type="compositionally biased region" description="Basic and acidic residues" evidence="2">
    <location>
        <begin position="329"/>
        <end position="341"/>
    </location>
</feature>
<dbReference type="OrthoDB" id="775356at2759"/>
<reference evidence="6" key="1">
    <citation type="submission" date="2011-10" db="EMBL/GenBank/DDBJ databases">
        <authorList>
            <person name="Genoscope - CEA"/>
        </authorList>
    </citation>
    <scope>NUCLEOTIDE SEQUENCE</scope>
</reference>
<dbReference type="InterPro" id="IPR001936">
    <property type="entry name" value="RasGAP_dom"/>
</dbReference>
<dbReference type="FunCoup" id="G8Y6X1">
    <property type="interactions" value="622"/>
</dbReference>
<dbReference type="InterPro" id="IPR001715">
    <property type="entry name" value="CH_dom"/>
</dbReference>
<accession>G8Y6X1</accession>
<proteinExistence type="predicted"/>
<dbReference type="EMBL" id="FO082049">
    <property type="protein sequence ID" value="CCE83320.1"/>
    <property type="molecule type" value="Genomic_DNA"/>
</dbReference>
<evidence type="ECO:0000313" key="6">
    <source>
        <dbReference type="EMBL" id="CCE84351.1"/>
    </source>
</evidence>
<dbReference type="PANTHER" id="PTHR14149">
    <property type="entry name" value="RAS GTPASE-ACTIVATING PROTEIN WITH IQ MOTIF"/>
    <property type="match status" value="1"/>
</dbReference>
<dbReference type="InterPro" id="IPR036872">
    <property type="entry name" value="CH_dom_sf"/>
</dbReference>
<dbReference type="Pfam" id="PF03836">
    <property type="entry name" value="RasGAP_C"/>
    <property type="match status" value="1"/>
</dbReference>
<dbReference type="CDD" id="cd12206">
    <property type="entry name" value="RasGAP_IQGAP_related"/>
    <property type="match status" value="1"/>
</dbReference>
<dbReference type="InterPro" id="IPR000593">
    <property type="entry name" value="RasGAP_C"/>
</dbReference>
<evidence type="ECO:0000259" key="4">
    <source>
        <dbReference type="PROSITE" id="PS50021"/>
    </source>
</evidence>
<dbReference type="SUPFAM" id="SSF143885">
    <property type="entry name" value="RGC domain-like"/>
    <property type="match status" value="1"/>
</dbReference>
<dbReference type="GO" id="GO:1903479">
    <property type="term" value="P:mitotic actomyosin contractile ring assembly actin filament organization"/>
    <property type="evidence" value="ECO:0007669"/>
    <property type="project" value="TreeGrafter"/>
</dbReference>
<evidence type="ECO:0000313" key="5">
    <source>
        <dbReference type="EMBL" id="CCE83320.1"/>
    </source>
</evidence>
<dbReference type="SUPFAM" id="SSF47576">
    <property type="entry name" value="Calponin-homology domain, CH-domain"/>
    <property type="match status" value="1"/>
</dbReference>
<feature type="region of interest" description="Disordered" evidence="2">
    <location>
        <begin position="353"/>
        <end position="376"/>
    </location>
</feature>
<dbReference type="Gene3D" id="1.10.506.10">
    <property type="entry name" value="GTPase Activation - p120gap, domain 1"/>
    <property type="match status" value="1"/>
</dbReference>
<dbReference type="Pfam" id="PF00616">
    <property type="entry name" value="RasGAP"/>
    <property type="match status" value="1"/>
</dbReference>
<feature type="compositionally biased region" description="Polar residues" evidence="2">
    <location>
        <begin position="288"/>
        <end position="302"/>
    </location>
</feature>
<keyword evidence="7" id="KW-1185">Reference proteome</keyword>
<evidence type="ECO:0000259" key="3">
    <source>
        <dbReference type="PROSITE" id="PS50018"/>
    </source>
</evidence>
<dbReference type="Proteomes" id="UP000005222">
    <property type="component" value="Chromosome L"/>
</dbReference>
<dbReference type="EMBL" id="FO082048">
    <property type="protein sequence ID" value="CCE84351.1"/>
    <property type="molecule type" value="Genomic_DNA"/>
</dbReference>
<feature type="region of interest" description="Disordered" evidence="2">
    <location>
        <begin position="117"/>
        <end position="138"/>
    </location>
</feature>
<dbReference type="GO" id="GO:0005516">
    <property type="term" value="F:calmodulin binding"/>
    <property type="evidence" value="ECO:0007669"/>
    <property type="project" value="TreeGrafter"/>
</dbReference>
<dbReference type="eggNOG" id="KOG2128">
    <property type="taxonomic scope" value="Eukaryota"/>
</dbReference>
<dbReference type="InterPro" id="IPR008936">
    <property type="entry name" value="Rho_GTPase_activation_prot"/>
</dbReference>
<reference evidence="7" key="2">
    <citation type="journal article" date="2012" name="G3 (Bethesda)">
        <title>Pichia sorbitophila, an interspecies yeast hybrid reveals early steps of genome resolution following polyploidization.</title>
        <authorList>
            <person name="Leh Louis V."/>
            <person name="Despons L."/>
            <person name="Friedrich A."/>
            <person name="Martin T."/>
            <person name="Durrens P."/>
            <person name="Casaregola S."/>
            <person name="Neuveglise C."/>
            <person name="Fairhead C."/>
            <person name="Marck C."/>
            <person name="Cruz J.A."/>
            <person name="Straub M.L."/>
            <person name="Kugler V."/>
            <person name="Sacerdot C."/>
            <person name="Uzunov Z."/>
            <person name="Thierry A."/>
            <person name="Weiss S."/>
            <person name="Bleykasten C."/>
            <person name="De Montigny J."/>
            <person name="Jacques N."/>
            <person name="Jung P."/>
            <person name="Lemaire M."/>
            <person name="Mallet S."/>
            <person name="Morel G."/>
            <person name="Richard G.F."/>
            <person name="Sarkar A."/>
            <person name="Savel G."/>
            <person name="Schacherer J."/>
            <person name="Seret M.L."/>
            <person name="Talla E."/>
            <person name="Samson G."/>
            <person name="Jubin C."/>
            <person name="Poulain J."/>
            <person name="Vacherie B."/>
            <person name="Barbe V."/>
            <person name="Pelletier E."/>
            <person name="Sherman D.J."/>
            <person name="Westhof E."/>
            <person name="Weissenbach J."/>
            <person name="Baret P.V."/>
            <person name="Wincker P."/>
            <person name="Gaillardin C."/>
            <person name="Dujon B."/>
            <person name="Souciet J.L."/>
        </authorList>
    </citation>
    <scope>NUCLEOTIDE SEQUENCE [LARGE SCALE GENOMIC DNA]</scope>
    <source>
        <strain evidence="7">ATCC MYA-4447 / BCRC 22081 / CBS 7064 / NBRC 10061 / NRRL Y-12695</strain>
    </source>
</reference>
<dbReference type="SUPFAM" id="SSF48350">
    <property type="entry name" value="GTPase activation domain, GAP"/>
    <property type="match status" value="1"/>
</dbReference>
<feature type="compositionally biased region" description="Polar residues" evidence="2">
    <location>
        <begin position="318"/>
        <end position="327"/>
    </location>
</feature>
<dbReference type="HOGENOM" id="CLU_000972_1_0_1"/>
<dbReference type="GO" id="GO:0005096">
    <property type="term" value="F:GTPase activator activity"/>
    <property type="evidence" value="ECO:0007669"/>
    <property type="project" value="TreeGrafter"/>
</dbReference>
<feature type="compositionally biased region" description="Polar residues" evidence="2">
    <location>
        <begin position="121"/>
        <end position="138"/>
    </location>
</feature>
<dbReference type="CDD" id="cd21206">
    <property type="entry name" value="CH_IQGAP"/>
    <property type="match status" value="1"/>
</dbReference>
<feature type="domain" description="Calponin-homology (CH)" evidence="4">
    <location>
        <begin position="146"/>
        <end position="253"/>
    </location>
</feature>
<keyword evidence="1" id="KW-0175">Coiled coil</keyword>
<dbReference type="GO" id="GO:0051015">
    <property type="term" value="F:actin filament binding"/>
    <property type="evidence" value="ECO:0007669"/>
    <property type="project" value="TreeGrafter"/>
</dbReference>
<dbReference type="PROSITE" id="PS50096">
    <property type="entry name" value="IQ"/>
    <property type="match status" value="1"/>
</dbReference>
<name>G8Y6X1_PICSO</name>
<protein>
    <submittedName>
        <fullName evidence="6">Piso0_003895 protein</fullName>
    </submittedName>
</protein>
<evidence type="ECO:0000313" key="7">
    <source>
        <dbReference type="Proteomes" id="UP000005222"/>
    </source>
</evidence>
<dbReference type="Pfam" id="PF00307">
    <property type="entry name" value="CH"/>
    <property type="match status" value="1"/>
</dbReference>
<gene>
    <name evidence="6" type="primary">Piso0_003895</name>
    <name evidence="5" type="ORF">GNLVRS01_PISO0K04938g</name>
    <name evidence="6" type="ORF">GNLVRS01_PISO0L04939g</name>
</gene>
<dbReference type="STRING" id="559304.G8Y6X1"/>
<dbReference type="GO" id="GO:0110085">
    <property type="term" value="C:mitotic actomyosin contractile ring"/>
    <property type="evidence" value="ECO:0007669"/>
    <property type="project" value="TreeGrafter"/>
</dbReference>
<dbReference type="SMART" id="SM00033">
    <property type="entry name" value="CH"/>
    <property type="match status" value="1"/>
</dbReference>
<dbReference type="PROSITE" id="PS50021">
    <property type="entry name" value="CH"/>
    <property type="match status" value="1"/>
</dbReference>
<feature type="region of interest" description="Disordered" evidence="2">
    <location>
        <begin position="318"/>
        <end position="341"/>
    </location>
</feature>
<dbReference type="InParanoid" id="G8Y6X1"/>
<dbReference type="PROSITE" id="PS50018">
    <property type="entry name" value="RAS_GTPASE_ACTIV_2"/>
    <property type="match status" value="1"/>
</dbReference>
<feature type="domain" description="Ras-GAP" evidence="3">
    <location>
        <begin position="915"/>
        <end position="1137"/>
    </location>
</feature>
<feature type="coiled-coil region" evidence="1">
    <location>
        <begin position="783"/>
        <end position="817"/>
    </location>
</feature>
<evidence type="ECO:0000256" key="1">
    <source>
        <dbReference type="SAM" id="Coils"/>
    </source>
</evidence>
<feature type="region of interest" description="Disordered" evidence="2">
    <location>
        <begin position="80"/>
        <end position="103"/>
    </location>
</feature>
<evidence type="ECO:0000256" key="2">
    <source>
        <dbReference type="SAM" id="MobiDB-lite"/>
    </source>
</evidence>
<sequence length="1569" mass="180802">MASPIKGNIALRYLESINETSNVTPNRPLQPTLKYNSRSYERRKNGSEDLDDLAKQLNVKTNTPSKTSSFLTKFESPSVTVSSFKSPTKNTSNKGTPLKATFDTPISKSRDYDLSLKYKTPSPSVKKNNASPSTHTGTDSPGYEYLCRIQAIKNWLEHLIQEPIEQKPAELLTYIRNGIYLAKLANSLLPQKRPVFLDDRKLQFRHTENINRFFKLLDFLKVPDLFRFELTDLYDAKDIPKVWYCLHAMSYMLNKIDSSYPQMENLVNKLEFSPEDIRLANRSLPSTGLPNFGSADTDSSTPFGGESSYMNRALATTGISTPQIKNKPSQHDTEDNPFVEKPKVNSVPFKHYLAEPKKTSPPESTPNRSNDFDHLHLNSPSKKTFTHIDKASVPQNEDYVRSVIMLQTLVRGANFRYKMFVDRILLKSMADEMTFFFSIIRGYMTRRRTIHRHRDDLMIFKSDIIELQSLARFKLLQRSINIDLDRFDGPMKSLQSIVRASLVRKHMSSIVADLERCVASISHLQSKIRGNSVRPKFVVLMEHKDDIEPNMTSLQSAIRRCILSRRIKYDIMNELVTCDGVVNLQSLIRAKQVQKRTRYISEVLSYAAEGIAELQSIARGGISRTALCNDVLITLLNEDFILSELYAKFRGNKVRNEVANKKDKLKSLEMTSIVPVQTIFRGVLNRFHKEILLDDLYMNIESIIQIQACIRGRRVRDSFSFIDRYYLANEDKVIRAQAMIKTLFAQRAYKSLINMKNPPLSVIQRFAYLLTDNDKDYEEEMELSALKNEIIDRARHNEELESQIENMDVKLSLLDKNKITVEEFVKHRNKLKPNSFTCASSNSTKTVEKLNKSARQRIEIYSSLFYFLQTKPSYLVRLYESIPLESKDDKFCKSLFQCITNLFPIRDVSVNKHSREEYFFVRFILSLMQSDIETNCHYLSDITKSQSCFWVEYFIHMNNNAQQRLLLKCLVGRLVINVIENEDLDFSSDPSVIYSNLIKKEIKINGSSTRPQEMDSSEAIKDPIVSEMFVDNLMSLRECATDFVSILEESVTKVPTHVKIIAQRAYQLSASNFPNKTRHQHLAVAGVVFVKHYISVILQYPENYGYFTNHIYTDRASEEKARENLKYLNRVLLQLFSMKPFNDNFLKPLNSYITSQIPIIEQLILKVVDVGSIEDEYEMNDYDDLTMHERPAVTMKASDMIMMEKIVDRNIDILAPSQDDQLVASVAKLNDLVGSANDYVVLTELGNLTLNLSPTSKEESLADSKTRTLMSQAKRCILYLIRVQDGSDLLELLISGIKPAHEEKFKEIISTEIKEVKKSEHNEKRRPYYKSSLGDLSTISYRELKKKALEIILQLEAMGELSRKTSFQQILNEIALDIKTKHSQRISRISQIEIASKTNTKLEKKEKFLKHQLDDYNKHVENILSELQLKPKDKKLFNIIPIFSKQYFYHRELRKANRLPKFGSYKYSAKKLMDQEILIDFGGAISKKTASSSKLDFMFSCHEIGNFTVEAASGSVNLPGAYNSISLDDLLNLQYEGKDQLEFFDGMAIFNTQNFCNFIFKKFYDLKKE</sequence>
<dbReference type="Gene3D" id="1.10.418.10">
    <property type="entry name" value="Calponin-like domain"/>
    <property type="match status" value="1"/>
</dbReference>
<organism evidence="6 7">
    <name type="scientific">Pichia sorbitophila (strain ATCC MYA-4447 / BCRC 22081 / CBS 7064 / NBRC 10061 / NRRL Y-12695)</name>
    <name type="common">Hybrid yeast</name>
    <dbReference type="NCBI Taxonomy" id="559304"/>
    <lineage>
        <taxon>Eukaryota</taxon>
        <taxon>Fungi</taxon>
        <taxon>Dikarya</taxon>
        <taxon>Ascomycota</taxon>
        <taxon>Saccharomycotina</taxon>
        <taxon>Pichiomycetes</taxon>
        <taxon>Debaryomycetaceae</taxon>
        <taxon>Millerozyma</taxon>
    </lineage>
</organism>
<dbReference type="PANTHER" id="PTHR14149:SF14">
    <property type="entry name" value="CALPONIN-HOMOLOGY (CH) DOMAIN-CONTAINING PROTEIN"/>
    <property type="match status" value="1"/>
</dbReference>